<dbReference type="InterPro" id="IPR051324">
    <property type="entry name" value="Stress/Tellurium_Resist"/>
</dbReference>
<feature type="domain" description="TerD" evidence="1">
    <location>
        <begin position="1"/>
        <end position="189"/>
    </location>
</feature>
<accession>A0A7H0Y2B9</accession>
<name>A0A7H0Y2B9_9BACL</name>
<dbReference type="CDD" id="cd06974">
    <property type="entry name" value="TerD_like"/>
    <property type="match status" value="1"/>
</dbReference>
<dbReference type="PANTHER" id="PTHR32097">
    <property type="entry name" value="CAMP-BINDING PROTEIN 1-RELATED"/>
    <property type="match status" value="1"/>
</dbReference>
<dbReference type="RefSeq" id="WP_190297134.1">
    <property type="nucleotide sequence ID" value="NZ_CP061172.1"/>
</dbReference>
<proteinExistence type="predicted"/>
<dbReference type="Gene3D" id="2.60.60.30">
    <property type="entry name" value="sav2460 like domains"/>
    <property type="match status" value="1"/>
</dbReference>
<dbReference type="Pfam" id="PF02342">
    <property type="entry name" value="TerD"/>
    <property type="match status" value="1"/>
</dbReference>
<evidence type="ECO:0000313" key="2">
    <source>
        <dbReference type="EMBL" id="QNR65227.1"/>
    </source>
</evidence>
<dbReference type="Proteomes" id="UP000516384">
    <property type="component" value="Chromosome"/>
</dbReference>
<dbReference type="AlphaFoldDB" id="A0A7H0Y2B9"/>
<reference evidence="2 3" key="1">
    <citation type="submission" date="2020-09" db="EMBL/GenBank/DDBJ databases">
        <title>Characterization of Paenibacillus peoriae strain ZF390 with broad-spectrum antimicrobial activity as a potential biocontrol agent.</title>
        <authorList>
            <person name="Li L."/>
            <person name="Zhao Y."/>
            <person name="Li B."/>
            <person name="Xie X."/>
        </authorList>
    </citation>
    <scope>NUCLEOTIDE SEQUENCE [LARGE SCALE GENOMIC DNA]</scope>
    <source>
        <strain evidence="2 3">ZF390</strain>
    </source>
</reference>
<evidence type="ECO:0000259" key="1">
    <source>
        <dbReference type="Pfam" id="PF02342"/>
    </source>
</evidence>
<dbReference type="InterPro" id="IPR003325">
    <property type="entry name" value="TerD"/>
</dbReference>
<gene>
    <name evidence="2" type="ORF">IAQ67_15025</name>
</gene>
<evidence type="ECO:0000313" key="3">
    <source>
        <dbReference type="Proteomes" id="UP000516384"/>
    </source>
</evidence>
<dbReference type="EMBL" id="CP061172">
    <property type="protein sequence ID" value="QNR65227.1"/>
    <property type="molecule type" value="Genomic_DNA"/>
</dbReference>
<protein>
    <submittedName>
        <fullName evidence="2">TerD family protein</fullName>
    </submittedName>
</protein>
<organism evidence="2 3">
    <name type="scientific">Paenibacillus peoriae</name>
    <dbReference type="NCBI Taxonomy" id="59893"/>
    <lineage>
        <taxon>Bacteria</taxon>
        <taxon>Bacillati</taxon>
        <taxon>Bacillota</taxon>
        <taxon>Bacilli</taxon>
        <taxon>Bacillales</taxon>
        <taxon>Paenibacillaceae</taxon>
        <taxon>Paenibacillus</taxon>
    </lineage>
</organism>
<dbReference type="PANTHER" id="PTHR32097:SF15">
    <property type="entry name" value="STRESS RESPONSE PROTEIN SCP2"/>
    <property type="match status" value="1"/>
</dbReference>
<sequence>MSISLKKGQKVDLTKTLPGLNKISIGLGWDPLKSGFFSNNIDCDASAVLLNETGKLLENANLVYFGNKKSPCRSVVHSGDNLTGVGDGDDEQIHVDLASVPNDVHRIAFIVNIYKSEERKQHFGNVKNAYIRAFDPSKKLDNELIRYDLTNDYSNMTAIVLGELYRHNGEWKFSATGEGTVDTNIKQLVGRIYS</sequence>